<dbReference type="InterPro" id="IPR011083">
    <property type="entry name" value="Phage_tail_collar_dom"/>
</dbReference>
<sequence>MKYVPPIGAAAGAPYVDGNPASGVEGSPVPCAAIEHPMREIEAVITGAGLAPATGDLTQLRQAIAKMIQAGQRAVIINNAAFAGAVTGSGKAVYWDSANSRFDLAIADGSGKQSIVGFADVPNAAVVAFGDAVLFTGLTPGARYYLDSATAGAITTTAPTNAVFVGIARNATEMFVDVDAPGASGMPTGAIIYVPATTAPAGHIKANGALLSRAAYPALWAYAQASGNLADSDGAWQNGQFSPGDGSTTFRVPDLRAEFLRGFDDGRGIDAGRLIGSAQAGAIQSHSHTMPIQLVQCSSGNANMTAISGGPTNTGATGGTETRPRNVAMLACIKY</sequence>
<name>A0A6L5JVJ2_RHOTE</name>
<proteinExistence type="predicted"/>
<evidence type="ECO:0000259" key="1">
    <source>
        <dbReference type="Pfam" id="PF07484"/>
    </source>
</evidence>
<comment type="caution">
    <text evidence="2">The sequence shown here is derived from an EMBL/GenBank/DDBJ whole genome shotgun (WGS) entry which is preliminary data.</text>
</comment>
<evidence type="ECO:0000313" key="2">
    <source>
        <dbReference type="EMBL" id="MQY50188.1"/>
    </source>
</evidence>
<gene>
    <name evidence="2" type="ORF">GHK24_00115</name>
</gene>
<dbReference type="Gene3D" id="3.90.1340.10">
    <property type="entry name" value="Phage tail collar domain"/>
    <property type="match status" value="1"/>
</dbReference>
<dbReference type="AlphaFoldDB" id="A0A6L5JVJ2"/>
<accession>A0A6L5JVJ2</accession>
<evidence type="ECO:0000313" key="3">
    <source>
        <dbReference type="Proteomes" id="UP000480275"/>
    </source>
</evidence>
<dbReference type="InterPro" id="IPR037053">
    <property type="entry name" value="Phage_tail_collar_dom_sf"/>
</dbReference>
<reference evidence="2 3" key="1">
    <citation type="submission" date="2019-10" db="EMBL/GenBank/DDBJ databases">
        <title>Whole-genome sequence of the purple nonsulfur photosynthetic bacterium Rhodocyclus tenuis.</title>
        <authorList>
            <person name="Kyndt J.A."/>
            <person name="Meyer T.E."/>
        </authorList>
    </citation>
    <scope>NUCLEOTIDE SEQUENCE [LARGE SCALE GENOMIC DNA]</scope>
    <source>
        <strain evidence="2 3">DSM 110</strain>
    </source>
</reference>
<feature type="domain" description="Phage tail collar" evidence="1">
    <location>
        <begin position="189"/>
        <end position="222"/>
    </location>
</feature>
<dbReference type="SUPFAM" id="SSF88874">
    <property type="entry name" value="Receptor-binding domain of short tail fibre protein gp12"/>
    <property type="match status" value="1"/>
</dbReference>
<dbReference type="Pfam" id="PF07484">
    <property type="entry name" value="Collar"/>
    <property type="match status" value="1"/>
</dbReference>
<organism evidence="2 3">
    <name type="scientific">Rhodocyclus tenuis</name>
    <name type="common">Rhodospirillum tenue</name>
    <dbReference type="NCBI Taxonomy" id="1066"/>
    <lineage>
        <taxon>Bacteria</taxon>
        <taxon>Pseudomonadati</taxon>
        <taxon>Pseudomonadota</taxon>
        <taxon>Betaproteobacteria</taxon>
        <taxon>Rhodocyclales</taxon>
        <taxon>Rhodocyclaceae</taxon>
        <taxon>Rhodocyclus</taxon>
    </lineage>
</organism>
<protein>
    <recommendedName>
        <fullName evidence="1">Phage tail collar domain-containing protein</fullName>
    </recommendedName>
</protein>
<dbReference type="OrthoDB" id="9810174at2"/>
<dbReference type="EMBL" id="WIXJ01000001">
    <property type="protein sequence ID" value="MQY50188.1"/>
    <property type="molecule type" value="Genomic_DNA"/>
</dbReference>
<dbReference type="Proteomes" id="UP000480275">
    <property type="component" value="Unassembled WGS sequence"/>
</dbReference>